<protein>
    <submittedName>
        <fullName evidence="2">Uncharacterized protein</fullName>
    </submittedName>
</protein>
<accession>A0A8J1XGH2</accession>
<evidence type="ECO:0000313" key="2">
    <source>
        <dbReference type="EMBL" id="CAH1800291.1"/>
    </source>
</evidence>
<dbReference type="EMBL" id="CAIIXF020000011">
    <property type="protein sequence ID" value="CAH1800291.1"/>
    <property type="molecule type" value="Genomic_DNA"/>
</dbReference>
<comment type="caution">
    <text evidence="2">The sequence shown here is derived from an EMBL/GenBank/DDBJ whole genome shotgun (WGS) entry which is preliminary data.</text>
</comment>
<dbReference type="AlphaFoldDB" id="A0A8J1XGH2"/>
<proteinExistence type="predicted"/>
<organism evidence="2 3">
    <name type="scientific">Owenia fusiformis</name>
    <name type="common">Polychaete worm</name>
    <dbReference type="NCBI Taxonomy" id="6347"/>
    <lineage>
        <taxon>Eukaryota</taxon>
        <taxon>Metazoa</taxon>
        <taxon>Spiralia</taxon>
        <taxon>Lophotrochozoa</taxon>
        <taxon>Annelida</taxon>
        <taxon>Polychaeta</taxon>
        <taxon>Sedentaria</taxon>
        <taxon>Canalipalpata</taxon>
        <taxon>Sabellida</taxon>
        <taxon>Oweniida</taxon>
        <taxon>Oweniidae</taxon>
        <taxon>Owenia</taxon>
    </lineage>
</organism>
<evidence type="ECO:0000313" key="3">
    <source>
        <dbReference type="Proteomes" id="UP000749559"/>
    </source>
</evidence>
<reference evidence="2" key="1">
    <citation type="submission" date="2022-03" db="EMBL/GenBank/DDBJ databases">
        <authorList>
            <person name="Martin C."/>
        </authorList>
    </citation>
    <scope>NUCLEOTIDE SEQUENCE</scope>
</reference>
<feature type="region of interest" description="Disordered" evidence="1">
    <location>
        <begin position="194"/>
        <end position="236"/>
    </location>
</feature>
<name>A0A8J1XGH2_OWEFU</name>
<evidence type="ECO:0000256" key="1">
    <source>
        <dbReference type="SAM" id="MobiDB-lite"/>
    </source>
</evidence>
<dbReference type="Proteomes" id="UP000749559">
    <property type="component" value="Unassembled WGS sequence"/>
</dbReference>
<sequence>MRIITSRPVLAPLSTQEMDDIVGVEPTKDDTTAADFWKQIVDIPLSPAMMSPTLNTPMYDVDLGTPPHQSMTASPTVLARPLKKPALPAATVTSEEGLIASHATMPSLRLEDCILPPLKEPAPPAATVTSEEGLVASRATTPSLRHPIITQAIQSMAPGELQALETAIGTACRENVIASLQGLLDDWGLKIVSKGNQSPAERPRSPSPEPEPAMPGEVTPPHEEPFPPPPPPPKKRKAVLTVAQYIKRSKYVIPRKRLSLETRLQKEFGIPPIKADKYADVANQRLTLEIGSSPTFDLNLQESELTPPTREEVQAAAWKPFR</sequence>
<gene>
    <name evidence="2" type="ORF">OFUS_LOCUS24197</name>
</gene>
<keyword evidence="3" id="KW-1185">Reference proteome</keyword>